<comment type="similarity">
    <text evidence="3">Belongs to the ADIP family.</text>
</comment>
<dbReference type="OrthoDB" id="312015at2759"/>
<evidence type="ECO:0000256" key="5">
    <source>
        <dbReference type="ARBA" id="ARBA00022889"/>
    </source>
</evidence>
<dbReference type="STRING" id="796925.A0A137PFY3"/>
<keyword evidence="7 9" id="KW-0175">Coiled coil</keyword>
<feature type="region of interest" description="Disordered" evidence="10">
    <location>
        <begin position="474"/>
        <end position="533"/>
    </location>
</feature>
<evidence type="ECO:0000256" key="10">
    <source>
        <dbReference type="SAM" id="MobiDB-lite"/>
    </source>
</evidence>
<accession>A0A137PFY3</accession>
<dbReference type="Proteomes" id="UP000070444">
    <property type="component" value="Unassembled WGS sequence"/>
</dbReference>
<feature type="coiled-coil region" evidence="9">
    <location>
        <begin position="407"/>
        <end position="434"/>
    </location>
</feature>
<reference evidence="11 12" key="1">
    <citation type="journal article" date="2015" name="Genome Biol. Evol.">
        <title>Phylogenomic analyses indicate that early fungi evolved digesting cell walls of algal ancestors of land plants.</title>
        <authorList>
            <person name="Chang Y."/>
            <person name="Wang S."/>
            <person name="Sekimoto S."/>
            <person name="Aerts A.L."/>
            <person name="Choi C."/>
            <person name="Clum A."/>
            <person name="LaButti K.M."/>
            <person name="Lindquist E.A."/>
            <person name="Yee Ngan C."/>
            <person name="Ohm R.A."/>
            <person name="Salamov A.A."/>
            <person name="Grigoriev I.V."/>
            <person name="Spatafora J.W."/>
            <person name="Berbee M.L."/>
        </authorList>
    </citation>
    <scope>NUCLEOTIDE SEQUENCE [LARGE SCALE GENOMIC DNA]</scope>
    <source>
        <strain evidence="11 12">NRRL 28638</strain>
    </source>
</reference>
<organism evidence="11 12">
    <name type="scientific">Conidiobolus coronatus (strain ATCC 28846 / CBS 209.66 / NRRL 28638)</name>
    <name type="common">Delacroixia coronata</name>
    <dbReference type="NCBI Taxonomy" id="796925"/>
    <lineage>
        <taxon>Eukaryota</taxon>
        <taxon>Fungi</taxon>
        <taxon>Fungi incertae sedis</taxon>
        <taxon>Zoopagomycota</taxon>
        <taxon>Entomophthoromycotina</taxon>
        <taxon>Entomophthoromycetes</taxon>
        <taxon>Entomophthorales</taxon>
        <taxon>Ancylistaceae</taxon>
        <taxon>Conidiobolus</taxon>
    </lineage>
</organism>
<feature type="compositionally biased region" description="Low complexity" evidence="10">
    <location>
        <begin position="521"/>
        <end position="533"/>
    </location>
</feature>
<dbReference type="Pfam" id="PF11559">
    <property type="entry name" value="ADIP"/>
    <property type="match status" value="1"/>
</dbReference>
<comment type="subcellular location">
    <subcellularLocation>
        <location evidence="1">Cell junction</location>
    </subcellularLocation>
    <subcellularLocation>
        <location evidence="2">Cytoplasm</location>
        <location evidence="2">Cytoskeleton</location>
        <location evidence="2">Microtubule organizing center</location>
        <location evidence="2">Centrosome</location>
    </subcellularLocation>
</comment>
<keyword evidence="8" id="KW-0206">Cytoskeleton</keyword>
<protein>
    <submittedName>
        <fullName evidence="11">Uncharacterized protein</fullName>
    </submittedName>
</protein>
<dbReference type="GO" id="GO:0035735">
    <property type="term" value="P:intraciliary transport involved in cilium assembly"/>
    <property type="evidence" value="ECO:0007669"/>
    <property type="project" value="TreeGrafter"/>
</dbReference>
<evidence type="ECO:0000256" key="6">
    <source>
        <dbReference type="ARBA" id="ARBA00022949"/>
    </source>
</evidence>
<keyword evidence="5" id="KW-0130">Cell adhesion</keyword>
<evidence type="ECO:0000256" key="8">
    <source>
        <dbReference type="ARBA" id="ARBA00023212"/>
    </source>
</evidence>
<keyword evidence="6" id="KW-0965">Cell junction</keyword>
<sequence length="533" mass="60848">MTQQTNDPYLAQLDQAINQDLNESLNRVNYQLTSKGYSSLNLDVNHPGTSRVLSVMEDLLLEQESHSRHRLDLQERYRLLEEDNESLTRSTNKFKTKFESSQRQNATQEANLSLSQKELKALGEKVKQLNSETTKLRLSYQQNKVQFQHEVRRKENDLNKNKEKVQKLLNDKIKSGSSMGLTLLNPLPKSSDSLLSKPGSEQEFYNSIVKNYIDREKVWGDELSKIKTHLLNLFQGVRTFIDQELSNNSLKPSELTLLEKHLEADSEEGVAEQSIQGILDRLEELWKRHQSMNQPPPPPTMHDMSTQTESLVVSSPTQTSATNQKLLEKDAQILRLNQDIKKLTQNLNSVQKQADELNMVVTQQKTLIEEHLNNPDDDDFTKGISSPKLTEEIQLLEKKQTELTGRRDEINTLIKKLKDDQSNLNQDREQFEIDKEEWFANQVPKSPIDLMDWLKEKAQFDDDEIAKVISIFTPTTPLSPQSPAPQKLTPRPPSATSQTSNKSSRVGTPTSQHLKSKSEIVTSKSTTPVKSSP</sequence>
<evidence type="ECO:0000256" key="9">
    <source>
        <dbReference type="SAM" id="Coils"/>
    </source>
</evidence>
<dbReference type="AlphaFoldDB" id="A0A137PFY3"/>
<evidence type="ECO:0000256" key="3">
    <source>
        <dbReference type="ARBA" id="ARBA00009291"/>
    </source>
</evidence>
<proteinExistence type="inferred from homology"/>
<dbReference type="PANTHER" id="PTHR46507:SF4">
    <property type="entry name" value="SSX FAMILY MEMBER 2 INTERACTING PROTEIN"/>
    <property type="match status" value="1"/>
</dbReference>
<dbReference type="InterPro" id="IPR021622">
    <property type="entry name" value="Afadin/alpha-actinin-bd"/>
</dbReference>
<feature type="compositionally biased region" description="Polar residues" evidence="10">
    <location>
        <begin position="494"/>
        <end position="513"/>
    </location>
</feature>
<dbReference type="InterPro" id="IPR052300">
    <property type="entry name" value="Adhesion_Centrosome_assoc"/>
</dbReference>
<gene>
    <name evidence="11" type="ORF">CONCODRAFT_83272</name>
</gene>
<feature type="coiled-coil region" evidence="9">
    <location>
        <begin position="326"/>
        <end position="360"/>
    </location>
</feature>
<keyword evidence="12" id="KW-1185">Reference proteome</keyword>
<evidence type="ECO:0000313" key="12">
    <source>
        <dbReference type="Proteomes" id="UP000070444"/>
    </source>
</evidence>
<evidence type="ECO:0000313" key="11">
    <source>
        <dbReference type="EMBL" id="KXN73904.1"/>
    </source>
</evidence>
<keyword evidence="4" id="KW-0963">Cytoplasm</keyword>
<dbReference type="GO" id="GO:0007155">
    <property type="term" value="P:cell adhesion"/>
    <property type="evidence" value="ECO:0007669"/>
    <property type="project" value="UniProtKB-KW"/>
</dbReference>
<feature type="coiled-coil region" evidence="9">
    <location>
        <begin position="70"/>
        <end position="171"/>
    </location>
</feature>
<dbReference type="GO" id="GO:0036064">
    <property type="term" value="C:ciliary basal body"/>
    <property type="evidence" value="ECO:0007669"/>
    <property type="project" value="TreeGrafter"/>
</dbReference>
<evidence type="ECO:0000256" key="4">
    <source>
        <dbReference type="ARBA" id="ARBA00022490"/>
    </source>
</evidence>
<dbReference type="EMBL" id="KQ964430">
    <property type="protein sequence ID" value="KXN73904.1"/>
    <property type="molecule type" value="Genomic_DNA"/>
</dbReference>
<evidence type="ECO:0000256" key="1">
    <source>
        <dbReference type="ARBA" id="ARBA00004282"/>
    </source>
</evidence>
<dbReference type="PANTHER" id="PTHR46507">
    <property type="entry name" value="AFADIN- AND ALPHA-ACTININ-BINDING PROTEIN"/>
    <property type="match status" value="1"/>
</dbReference>
<name>A0A137PFY3_CONC2</name>
<evidence type="ECO:0000256" key="2">
    <source>
        <dbReference type="ARBA" id="ARBA00004300"/>
    </source>
</evidence>
<evidence type="ECO:0000256" key="7">
    <source>
        <dbReference type="ARBA" id="ARBA00023054"/>
    </source>
</evidence>